<keyword evidence="2" id="KW-1185">Reference proteome</keyword>
<accession>A0AAE3M4Z6</accession>
<dbReference type="InterPro" id="IPR031977">
    <property type="entry name" value="DUF4783"/>
</dbReference>
<evidence type="ECO:0000313" key="2">
    <source>
        <dbReference type="Proteomes" id="UP001209229"/>
    </source>
</evidence>
<sequence length="135" mass="15302">MKSSGTTTHLGLLIIILLFGVITDSSGQLPDSIIKATQDANAKELSNYFNGKIELVLPQKSGVFSESQAKLVLDDFFKHNPIKSFKIIHQGKRENSAFAIGKYQSTNSVYRFYFLTKNKEDKTYIHQLRIEKEDD</sequence>
<evidence type="ECO:0000313" key="1">
    <source>
        <dbReference type="EMBL" id="MCW3787361.1"/>
    </source>
</evidence>
<protein>
    <submittedName>
        <fullName evidence="1">DUF4783 domain-containing protein</fullName>
    </submittedName>
</protein>
<reference evidence="1" key="1">
    <citation type="submission" date="2022-10" db="EMBL/GenBank/DDBJ databases">
        <authorList>
            <person name="Yu W.X."/>
        </authorList>
    </citation>
    <scope>NUCLEOTIDE SEQUENCE</scope>
    <source>
        <strain evidence="1">AAT</strain>
    </source>
</reference>
<name>A0AAE3M4Z6_9BACT</name>
<proteinExistence type="predicted"/>
<dbReference type="Proteomes" id="UP001209229">
    <property type="component" value="Unassembled WGS sequence"/>
</dbReference>
<gene>
    <name evidence="1" type="ORF">OM075_12845</name>
</gene>
<dbReference type="RefSeq" id="WP_301190926.1">
    <property type="nucleotide sequence ID" value="NZ_JAPDPJ010000028.1"/>
</dbReference>
<comment type="caution">
    <text evidence="1">The sequence shown here is derived from an EMBL/GenBank/DDBJ whole genome shotgun (WGS) entry which is preliminary data.</text>
</comment>
<organism evidence="1 2">
    <name type="scientific">Plebeiibacterium sediminum</name>
    <dbReference type="NCBI Taxonomy" id="2992112"/>
    <lineage>
        <taxon>Bacteria</taxon>
        <taxon>Pseudomonadati</taxon>
        <taxon>Bacteroidota</taxon>
        <taxon>Bacteroidia</taxon>
        <taxon>Marinilabiliales</taxon>
        <taxon>Marinilabiliaceae</taxon>
        <taxon>Plebeiibacterium</taxon>
    </lineage>
</organism>
<dbReference type="Gene3D" id="3.10.450.50">
    <property type="match status" value="1"/>
</dbReference>
<dbReference type="EMBL" id="JAPDPJ010000028">
    <property type="protein sequence ID" value="MCW3787361.1"/>
    <property type="molecule type" value="Genomic_DNA"/>
</dbReference>
<dbReference type="AlphaFoldDB" id="A0AAE3M4Z6"/>
<dbReference type="Pfam" id="PF16022">
    <property type="entry name" value="DUF4783"/>
    <property type="match status" value="1"/>
</dbReference>